<dbReference type="GO" id="GO:0000731">
    <property type="term" value="P:DNA synthesis involved in DNA repair"/>
    <property type="evidence" value="ECO:0007669"/>
    <property type="project" value="TreeGrafter"/>
</dbReference>
<dbReference type="CDD" id="cd18139">
    <property type="entry name" value="HLD_clamp_RarA"/>
    <property type="match status" value="1"/>
</dbReference>
<evidence type="ECO:0000256" key="6">
    <source>
        <dbReference type="ARBA" id="ARBA00022840"/>
    </source>
</evidence>
<accession>A0A1R1MM53</accession>
<dbReference type="InterPro" id="IPR003593">
    <property type="entry name" value="AAA+_ATPase"/>
</dbReference>
<evidence type="ECO:0000256" key="4">
    <source>
        <dbReference type="ARBA" id="ARBA00022705"/>
    </source>
</evidence>
<dbReference type="SUPFAM" id="SSF48019">
    <property type="entry name" value="post-AAA+ oligomerization domain-like"/>
    <property type="match status" value="1"/>
</dbReference>
<keyword evidence="5" id="KW-0547">Nucleotide-binding</keyword>
<keyword evidence="4" id="KW-0235">DNA replication</keyword>
<keyword evidence="9" id="KW-1185">Reference proteome</keyword>
<dbReference type="PANTHER" id="PTHR13779:SF7">
    <property type="entry name" value="ATPASE WRNIP1"/>
    <property type="match status" value="1"/>
</dbReference>
<dbReference type="Gene3D" id="3.40.50.300">
    <property type="entry name" value="P-loop containing nucleotide triphosphate hydrolases"/>
    <property type="match status" value="1"/>
</dbReference>
<dbReference type="RefSeq" id="WP_076712585.1">
    <property type="nucleotide sequence ID" value="NZ_MOEN01000007.1"/>
</dbReference>
<dbReference type="FunFam" id="1.20.272.10:FF:000001">
    <property type="entry name" value="Putative AAA family ATPase"/>
    <property type="match status" value="1"/>
</dbReference>
<keyword evidence="6" id="KW-0067">ATP-binding</keyword>
<reference evidence="8 9" key="1">
    <citation type="submission" date="2016-10" db="EMBL/GenBank/DDBJ databases">
        <title>Genome sequence of a sulfur-reducing bacterium Desulfurobacterium indicum K6013.</title>
        <authorList>
            <person name="Cao J."/>
            <person name="Shao Z."/>
            <person name="Alain K."/>
            <person name="Jebbar M."/>
        </authorList>
    </citation>
    <scope>NUCLEOTIDE SEQUENCE [LARGE SCALE GENOMIC DNA]</scope>
    <source>
        <strain evidence="8 9">K6013</strain>
    </source>
</reference>
<dbReference type="EMBL" id="MOEN01000007">
    <property type="protein sequence ID" value="OMH40846.1"/>
    <property type="molecule type" value="Genomic_DNA"/>
</dbReference>
<organism evidence="8 9">
    <name type="scientific">Desulfurobacterium indicum</name>
    <dbReference type="NCBI Taxonomy" id="1914305"/>
    <lineage>
        <taxon>Bacteria</taxon>
        <taxon>Pseudomonadati</taxon>
        <taxon>Aquificota</taxon>
        <taxon>Aquificia</taxon>
        <taxon>Desulfurobacteriales</taxon>
        <taxon>Desulfurobacteriaceae</taxon>
        <taxon>Desulfurobacterium</taxon>
    </lineage>
</organism>
<dbReference type="Gene3D" id="1.10.8.60">
    <property type="match status" value="1"/>
</dbReference>
<dbReference type="Pfam" id="PF12002">
    <property type="entry name" value="MgsA_C"/>
    <property type="match status" value="1"/>
</dbReference>
<dbReference type="InterPro" id="IPR008921">
    <property type="entry name" value="DNA_pol3_clamp-load_cplx_C"/>
</dbReference>
<dbReference type="GO" id="GO:0008047">
    <property type="term" value="F:enzyme activator activity"/>
    <property type="evidence" value="ECO:0007669"/>
    <property type="project" value="TreeGrafter"/>
</dbReference>
<dbReference type="STRING" id="1914305.BLW93_02720"/>
<comment type="similarity">
    <text evidence="2">Belongs to the AAA ATPase family. RarA/MGS1/WRNIP1 subfamily.</text>
</comment>
<dbReference type="Gene3D" id="1.20.272.10">
    <property type="match status" value="1"/>
</dbReference>
<sequence>MMDTLFSKGKRPLAVRLQPENFEEFVGQRHIIGKGKPLRRLIENDAVKPSIFWGEPGTGKTALARLIAKMSNADFIELNAVTSNIKEIKEALAKGRKNFEIGRKTILFIDEIHRFNKVQQDALLPDIEAGNVILVGASTENPYFSLVPALRSRVKLYKFEPLSPGEIKTLIMRALTDKRGLKKQNLAISESALELLARLSGGDGRKALNYLEEIAALLPSGSEIDEKVVKEVAFGETTKYGKGDYHYDVISAFIKSVRGSDVDAALYYLARMLKGGEDPVFIARRLVILASEDIGNANPQALLMANAAMDAVSKIGMPEAALVLAQVTIYLSMSPKSNAVYKSLKRVVEAVESGDVLPVPLHLRDSHYKGAGNMGHGKGYLYPHDFPGHYVEQNYLSEDRKFYSDDGIGFEKQLKQWLEEMKGAKNNRKD</sequence>
<evidence type="ECO:0000313" key="9">
    <source>
        <dbReference type="Proteomes" id="UP000187408"/>
    </source>
</evidence>
<comment type="caution">
    <text evidence="8">The sequence shown here is derived from an EMBL/GenBank/DDBJ whole genome shotgun (WGS) entry which is preliminary data.</text>
</comment>
<evidence type="ECO:0000313" key="8">
    <source>
        <dbReference type="EMBL" id="OMH40846.1"/>
    </source>
</evidence>
<dbReference type="SUPFAM" id="SSF52540">
    <property type="entry name" value="P-loop containing nucleoside triphosphate hydrolases"/>
    <property type="match status" value="1"/>
</dbReference>
<dbReference type="Pfam" id="PF00004">
    <property type="entry name" value="AAA"/>
    <property type="match status" value="1"/>
</dbReference>
<name>A0A1R1MM53_9BACT</name>
<dbReference type="GO" id="GO:0006261">
    <property type="term" value="P:DNA-templated DNA replication"/>
    <property type="evidence" value="ECO:0007669"/>
    <property type="project" value="TreeGrafter"/>
</dbReference>
<dbReference type="GO" id="GO:0003677">
    <property type="term" value="F:DNA binding"/>
    <property type="evidence" value="ECO:0007669"/>
    <property type="project" value="InterPro"/>
</dbReference>
<dbReference type="Gene3D" id="1.10.3710.10">
    <property type="entry name" value="DNA polymerase III clamp loader subunits, C-terminal domain"/>
    <property type="match status" value="1"/>
</dbReference>
<evidence type="ECO:0000256" key="5">
    <source>
        <dbReference type="ARBA" id="ARBA00022741"/>
    </source>
</evidence>
<dbReference type="CDD" id="cd00009">
    <property type="entry name" value="AAA"/>
    <property type="match status" value="1"/>
</dbReference>
<gene>
    <name evidence="8" type="ORF">BLW93_02720</name>
</gene>
<evidence type="ECO:0000256" key="2">
    <source>
        <dbReference type="ARBA" id="ARBA00008959"/>
    </source>
</evidence>
<dbReference type="GO" id="GO:0017116">
    <property type="term" value="F:single-stranded DNA helicase activity"/>
    <property type="evidence" value="ECO:0007669"/>
    <property type="project" value="TreeGrafter"/>
</dbReference>
<dbReference type="InterPro" id="IPR032423">
    <property type="entry name" value="AAA_assoc_2"/>
</dbReference>
<dbReference type="Pfam" id="PF16193">
    <property type="entry name" value="AAA_assoc_2"/>
    <property type="match status" value="1"/>
</dbReference>
<comment type="function">
    <text evidence="1">DNA-dependent ATPase that plays important roles in cellular responses to stalled DNA replication processes.</text>
</comment>
<evidence type="ECO:0000256" key="1">
    <source>
        <dbReference type="ARBA" id="ARBA00002393"/>
    </source>
</evidence>
<feature type="domain" description="AAA+ ATPase" evidence="7">
    <location>
        <begin position="46"/>
        <end position="162"/>
    </location>
</feature>
<evidence type="ECO:0000259" key="7">
    <source>
        <dbReference type="SMART" id="SM00382"/>
    </source>
</evidence>
<dbReference type="InterPro" id="IPR021886">
    <property type="entry name" value="MgsA_C"/>
</dbReference>
<dbReference type="SMART" id="SM00382">
    <property type="entry name" value="AAA"/>
    <property type="match status" value="1"/>
</dbReference>
<proteinExistence type="inferred from homology"/>
<dbReference type="GO" id="GO:0016887">
    <property type="term" value="F:ATP hydrolysis activity"/>
    <property type="evidence" value="ECO:0007669"/>
    <property type="project" value="InterPro"/>
</dbReference>
<dbReference type="Proteomes" id="UP000187408">
    <property type="component" value="Unassembled WGS sequence"/>
</dbReference>
<evidence type="ECO:0000256" key="3">
    <source>
        <dbReference type="ARBA" id="ARBA00020776"/>
    </source>
</evidence>
<dbReference type="GO" id="GO:0005524">
    <property type="term" value="F:ATP binding"/>
    <property type="evidence" value="ECO:0007669"/>
    <property type="project" value="UniProtKB-KW"/>
</dbReference>
<dbReference type="InterPro" id="IPR027417">
    <property type="entry name" value="P-loop_NTPase"/>
</dbReference>
<dbReference type="PANTHER" id="PTHR13779">
    <property type="entry name" value="WERNER HELICASE-INTERACTING PROTEIN 1 FAMILY MEMBER"/>
    <property type="match status" value="1"/>
</dbReference>
<dbReference type="OrthoDB" id="9778364at2"/>
<dbReference type="InterPro" id="IPR003959">
    <property type="entry name" value="ATPase_AAA_core"/>
</dbReference>
<dbReference type="AlphaFoldDB" id="A0A1R1MM53"/>
<dbReference type="FunFam" id="3.40.50.300:FF:000137">
    <property type="entry name" value="Replication-associated recombination protein A"/>
    <property type="match status" value="1"/>
</dbReference>
<protein>
    <recommendedName>
        <fullName evidence="3">Replication-associated recombination protein A</fullName>
    </recommendedName>
</protein>
<dbReference type="InterPro" id="IPR051314">
    <property type="entry name" value="AAA_ATPase_RarA/MGS1/WRNIP1"/>
</dbReference>